<comment type="caution">
    <text evidence="1">The sequence shown here is derived from an EMBL/GenBank/DDBJ whole genome shotgun (WGS) entry which is preliminary data.</text>
</comment>
<dbReference type="EMBL" id="LAZR01057621">
    <property type="protein sequence ID" value="KKK71680.1"/>
    <property type="molecule type" value="Genomic_DNA"/>
</dbReference>
<reference evidence="1" key="1">
    <citation type="journal article" date="2015" name="Nature">
        <title>Complex archaea that bridge the gap between prokaryotes and eukaryotes.</title>
        <authorList>
            <person name="Spang A."/>
            <person name="Saw J.H."/>
            <person name="Jorgensen S.L."/>
            <person name="Zaremba-Niedzwiedzka K."/>
            <person name="Martijn J."/>
            <person name="Lind A.E."/>
            <person name="van Eijk R."/>
            <person name="Schleper C."/>
            <person name="Guy L."/>
            <person name="Ettema T.J."/>
        </authorList>
    </citation>
    <scope>NUCLEOTIDE SEQUENCE</scope>
</reference>
<protein>
    <submittedName>
        <fullName evidence="1">Uncharacterized protein</fullName>
    </submittedName>
</protein>
<evidence type="ECO:0000313" key="1">
    <source>
        <dbReference type="EMBL" id="KKK71680.1"/>
    </source>
</evidence>
<name>A0A0F8YD91_9ZZZZ</name>
<accession>A0A0F8YD91</accession>
<proteinExistence type="predicted"/>
<dbReference type="AlphaFoldDB" id="A0A0F8YD91"/>
<organism evidence="1">
    <name type="scientific">marine sediment metagenome</name>
    <dbReference type="NCBI Taxonomy" id="412755"/>
    <lineage>
        <taxon>unclassified sequences</taxon>
        <taxon>metagenomes</taxon>
        <taxon>ecological metagenomes</taxon>
    </lineage>
</organism>
<sequence>MVAPGASKLETLQEKLAKLQGEVKAEEVKVQQETAIAEIRDAFSVAITDAIAAVEKATEKSLAEIGLGVWVAYSGDVLTVSALVVGDDGLPKALKRPSVASTNNNGDGHVSGDKEFVLADGRTFDTCLDAVHAMGIKTHDAAGNKLDGKKYHHRHDRLPKEIKDAITVRAKATEPADAATQAETVGATA</sequence>
<gene>
    <name evidence="1" type="ORF">LCGC14_2911500</name>
</gene>